<keyword evidence="2" id="KW-0732">Signal</keyword>
<reference evidence="3 4" key="1">
    <citation type="journal article" date="2019" name="Int. J. Syst. Evol. Microbiol.">
        <title>The Global Catalogue of Microorganisms (GCM) 10K type strain sequencing project: providing services to taxonomists for standard genome sequencing and annotation.</title>
        <authorList>
            <consortium name="The Broad Institute Genomics Platform"/>
            <consortium name="The Broad Institute Genome Sequencing Center for Infectious Disease"/>
            <person name="Wu L."/>
            <person name="Ma J."/>
        </authorList>
    </citation>
    <scope>NUCLEOTIDE SEQUENCE [LARGE SCALE GENOMIC DNA]</scope>
    <source>
        <strain evidence="3 4">JCM 13004</strain>
    </source>
</reference>
<dbReference type="Gene3D" id="2.60.40.10">
    <property type="entry name" value="Immunoglobulins"/>
    <property type="match status" value="1"/>
</dbReference>
<dbReference type="InterPro" id="IPR013783">
    <property type="entry name" value="Ig-like_fold"/>
</dbReference>
<proteinExistence type="predicted"/>
<accession>A0ABN1W651</accession>
<comment type="caution">
    <text evidence="3">The sequence shown here is derived from an EMBL/GenBank/DDBJ whole genome shotgun (WGS) entry which is preliminary data.</text>
</comment>
<sequence>MLKRLMTMVATCCAVGSLVGVAPTSVAAHRAPGADLAVERLDPDAAPAGGLTSVHAIVVNTGTAKAGAFTVTITLPRQVTAEGRFFPASCAVSGDGSTVRCPFRAGLAPERSATARIPVRLDRDATGTLTGGRVAVSSEGDPTPDDDAAPFTVTVQR</sequence>
<evidence type="ECO:0008006" key="5">
    <source>
        <dbReference type="Google" id="ProtNLM"/>
    </source>
</evidence>
<organism evidence="3 4">
    <name type="scientific">Kitasatospora nipponensis</name>
    <dbReference type="NCBI Taxonomy" id="258049"/>
    <lineage>
        <taxon>Bacteria</taxon>
        <taxon>Bacillati</taxon>
        <taxon>Actinomycetota</taxon>
        <taxon>Actinomycetes</taxon>
        <taxon>Kitasatosporales</taxon>
        <taxon>Streptomycetaceae</taxon>
        <taxon>Kitasatospora</taxon>
    </lineage>
</organism>
<dbReference type="EMBL" id="BAAALF010000029">
    <property type="protein sequence ID" value="GAA1231936.1"/>
    <property type="molecule type" value="Genomic_DNA"/>
</dbReference>
<evidence type="ECO:0000313" key="4">
    <source>
        <dbReference type="Proteomes" id="UP001500037"/>
    </source>
</evidence>
<evidence type="ECO:0000256" key="2">
    <source>
        <dbReference type="SAM" id="SignalP"/>
    </source>
</evidence>
<dbReference type="RefSeq" id="WP_344441226.1">
    <property type="nucleotide sequence ID" value="NZ_BAAALF010000029.1"/>
</dbReference>
<name>A0ABN1W651_9ACTN</name>
<feature type="signal peptide" evidence="2">
    <location>
        <begin position="1"/>
        <end position="27"/>
    </location>
</feature>
<dbReference type="Proteomes" id="UP001500037">
    <property type="component" value="Unassembled WGS sequence"/>
</dbReference>
<feature type="region of interest" description="Disordered" evidence="1">
    <location>
        <begin position="133"/>
        <end position="157"/>
    </location>
</feature>
<feature type="chain" id="PRO_5045946094" description="Repeat protein (TIGR01451 family)" evidence="2">
    <location>
        <begin position="28"/>
        <end position="157"/>
    </location>
</feature>
<gene>
    <name evidence="3" type="ORF">GCM10009665_22720</name>
</gene>
<keyword evidence="4" id="KW-1185">Reference proteome</keyword>
<evidence type="ECO:0000313" key="3">
    <source>
        <dbReference type="EMBL" id="GAA1231936.1"/>
    </source>
</evidence>
<protein>
    <recommendedName>
        <fullName evidence="5">Repeat protein (TIGR01451 family)</fullName>
    </recommendedName>
</protein>
<evidence type="ECO:0000256" key="1">
    <source>
        <dbReference type="SAM" id="MobiDB-lite"/>
    </source>
</evidence>